<comment type="caution">
    <text evidence="2">The sequence shown here is derived from an EMBL/GenBank/DDBJ whole genome shotgun (WGS) entry which is preliminary data.</text>
</comment>
<reference evidence="2" key="1">
    <citation type="submission" date="2016-10" db="EMBL/GenBank/DDBJ databases">
        <authorList>
            <person name="Benchimol M."/>
            <person name="Almeida L.G."/>
            <person name="Vasconcelos A.T."/>
            <person name="Perreira-Neves A."/>
            <person name="Rosa I.A."/>
            <person name="Tasca T."/>
            <person name="Bogo M.R."/>
            <person name="de Souza W."/>
        </authorList>
    </citation>
    <scope>NUCLEOTIDE SEQUENCE [LARGE SCALE GENOMIC DNA]</scope>
    <source>
        <strain evidence="2">K</strain>
    </source>
</reference>
<evidence type="ECO:0000313" key="2">
    <source>
        <dbReference type="EMBL" id="OHT11529.1"/>
    </source>
</evidence>
<keyword evidence="1" id="KW-0812">Transmembrane</keyword>
<feature type="transmembrane region" description="Helical" evidence="1">
    <location>
        <begin position="148"/>
        <end position="166"/>
    </location>
</feature>
<evidence type="ECO:0000256" key="1">
    <source>
        <dbReference type="SAM" id="Phobius"/>
    </source>
</evidence>
<dbReference type="VEuPathDB" id="TrichDB:TRFO_18974"/>
<dbReference type="GeneID" id="94835196"/>
<proteinExistence type="predicted"/>
<keyword evidence="1" id="KW-0472">Membrane</keyword>
<dbReference type="EMBL" id="MLAK01000585">
    <property type="protein sequence ID" value="OHT11529.1"/>
    <property type="molecule type" value="Genomic_DNA"/>
</dbReference>
<name>A0A1J4KJN7_9EUKA</name>
<dbReference type="AlphaFoldDB" id="A0A1J4KJN7"/>
<feature type="transmembrane region" description="Helical" evidence="1">
    <location>
        <begin position="172"/>
        <end position="192"/>
    </location>
</feature>
<dbReference type="Proteomes" id="UP000179807">
    <property type="component" value="Unassembled WGS sequence"/>
</dbReference>
<dbReference type="RefSeq" id="XP_068364665.1">
    <property type="nucleotide sequence ID" value="XM_068500492.1"/>
</dbReference>
<sequence>MNINSLKNLYNNKNSDIFFRISHKLMKQNDRVMSNSIEKTDKTDYKKKVKMVVIRLDIQTILTIYGICVSIFSGITYAYERSRTEWSSVRLSCPGWWDTHYGSCGYHNEYYFLNYTVTIFMIFSFLFAVVELGILLDIKYAKIFKKNLYRGVIYFFKSFATLGTAADLGIAAGSFEIICGLVHLIIFAIFFVKSRQGGGRKGGED</sequence>
<accession>A0A1J4KJN7</accession>
<protein>
    <submittedName>
        <fullName evidence="2">Uncharacterized protein</fullName>
    </submittedName>
</protein>
<feature type="transmembrane region" description="Helical" evidence="1">
    <location>
        <begin position="56"/>
        <end position="79"/>
    </location>
</feature>
<organism evidence="2 3">
    <name type="scientific">Tritrichomonas foetus</name>
    <dbReference type="NCBI Taxonomy" id="1144522"/>
    <lineage>
        <taxon>Eukaryota</taxon>
        <taxon>Metamonada</taxon>
        <taxon>Parabasalia</taxon>
        <taxon>Tritrichomonadida</taxon>
        <taxon>Tritrichomonadidae</taxon>
        <taxon>Tritrichomonas</taxon>
    </lineage>
</organism>
<evidence type="ECO:0000313" key="3">
    <source>
        <dbReference type="Proteomes" id="UP000179807"/>
    </source>
</evidence>
<gene>
    <name evidence="2" type="ORF">TRFO_18974</name>
</gene>
<feature type="transmembrane region" description="Helical" evidence="1">
    <location>
        <begin position="115"/>
        <end position="136"/>
    </location>
</feature>
<keyword evidence="3" id="KW-1185">Reference proteome</keyword>
<keyword evidence="1" id="KW-1133">Transmembrane helix</keyword>